<accession>A0A1T4KGY3</accession>
<proteinExistence type="predicted"/>
<evidence type="ECO:0000313" key="1">
    <source>
        <dbReference type="EMBL" id="SJZ41664.1"/>
    </source>
</evidence>
<reference evidence="1 2" key="1">
    <citation type="submission" date="2017-02" db="EMBL/GenBank/DDBJ databases">
        <authorList>
            <person name="Peterson S.W."/>
        </authorList>
    </citation>
    <scope>NUCLEOTIDE SEQUENCE [LARGE SCALE GENOMIC DNA]</scope>
    <source>
        <strain evidence="1 2">ATCC 43324</strain>
    </source>
</reference>
<gene>
    <name evidence="1" type="ORF">SAMN02745202_00046</name>
</gene>
<dbReference type="EMBL" id="FUXK01000001">
    <property type="protein sequence ID" value="SJZ41664.1"/>
    <property type="molecule type" value="Genomic_DNA"/>
</dbReference>
<name>A0A1T4KGY3_9BACT</name>
<dbReference type="Proteomes" id="UP000190065">
    <property type="component" value="Unassembled WGS sequence"/>
</dbReference>
<protein>
    <submittedName>
        <fullName evidence="1">Uncharacterized protein</fullName>
    </submittedName>
</protein>
<organism evidence="1 2">
    <name type="scientific">Segatella oulorum</name>
    <dbReference type="NCBI Taxonomy" id="28136"/>
    <lineage>
        <taxon>Bacteria</taxon>
        <taxon>Pseudomonadati</taxon>
        <taxon>Bacteroidota</taxon>
        <taxon>Bacteroidia</taxon>
        <taxon>Bacteroidales</taxon>
        <taxon>Prevotellaceae</taxon>
        <taxon>Segatella</taxon>
    </lineage>
</organism>
<dbReference type="AlphaFoldDB" id="A0A1T4KGY3"/>
<evidence type="ECO:0000313" key="2">
    <source>
        <dbReference type="Proteomes" id="UP000190065"/>
    </source>
</evidence>
<sequence length="48" mass="5619">MLFVYIFLKGLQRIACALKKKRRAAHTPFVEKSACYSHPFALSKYRTK</sequence>